<protein>
    <submittedName>
        <fullName evidence="1">Uncharacterized protein</fullName>
    </submittedName>
</protein>
<accession>A0A4R9KBI8</accession>
<proteinExistence type="predicted"/>
<dbReference type="EMBL" id="RQGF01000012">
    <property type="protein sequence ID" value="TGL63426.1"/>
    <property type="molecule type" value="Genomic_DNA"/>
</dbReference>
<dbReference type="RefSeq" id="WP_135648510.1">
    <property type="nucleotide sequence ID" value="NZ_RQGF01000012.1"/>
</dbReference>
<organism evidence="1 2">
    <name type="scientific">Leptospira sarikeiensis</name>
    <dbReference type="NCBI Taxonomy" id="2484943"/>
    <lineage>
        <taxon>Bacteria</taxon>
        <taxon>Pseudomonadati</taxon>
        <taxon>Spirochaetota</taxon>
        <taxon>Spirochaetia</taxon>
        <taxon>Leptospirales</taxon>
        <taxon>Leptospiraceae</taxon>
        <taxon>Leptospira</taxon>
    </lineage>
</organism>
<evidence type="ECO:0000313" key="2">
    <source>
        <dbReference type="Proteomes" id="UP000297762"/>
    </source>
</evidence>
<reference evidence="1" key="1">
    <citation type="journal article" date="2019" name="PLoS Negl. Trop. Dis.">
        <title>Revisiting the worldwide diversity of Leptospira species in the environment.</title>
        <authorList>
            <person name="Vincent A.T."/>
            <person name="Schiettekatte O."/>
            <person name="Bourhy P."/>
            <person name="Veyrier F.J."/>
            <person name="Picardeau M."/>
        </authorList>
    </citation>
    <scope>NUCLEOTIDE SEQUENCE [LARGE SCALE GENOMIC DNA]</scope>
    <source>
        <strain evidence="1">201702455</strain>
    </source>
</reference>
<dbReference type="OrthoDB" id="346169at2"/>
<dbReference type="Proteomes" id="UP000297762">
    <property type="component" value="Unassembled WGS sequence"/>
</dbReference>
<name>A0A4R9KBI8_9LEPT</name>
<evidence type="ECO:0000313" key="1">
    <source>
        <dbReference type="EMBL" id="TGL63426.1"/>
    </source>
</evidence>
<keyword evidence="2" id="KW-1185">Reference proteome</keyword>
<gene>
    <name evidence="1" type="ORF">EHQ64_05575</name>
</gene>
<comment type="caution">
    <text evidence="1">The sequence shown here is derived from an EMBL/GenBank/DDBJ whole genome shotgun (WGS) entry which is preliminary data.</text>
</comment>
<sequence>MKSNHIIAIGLFLFFTFCGSGTEVKYSTEKSILYKLDHNNTISEIGKIYPGFPLLTKRDKLPSGEIVDRFPDPEIYKTKGFTFARELVKANYKEPYSYELYPDYGKYSAGRSYPRMLVVVYGEGRITFARTGLFHKDNGKYDFDGYKYFLCQYRTLAENGEKKLENCKGAIKKERLNSSFVPLEKDMIDSIINLKCSNFENAEINCTFEDKPYKGTKSDSIIIY</sequence>
<dbReference type="AlphaFoldDB" id="A0A4R9KBI8"/>